<evidence type="ECO:0000256" key="2">
    <source>
        <dbReference type="SAM" id="Phobius"/>
    </source>
</evidence>
<evidence type="ECO:0000256" key="1">
    <source>
        <dbReference type="SAM" id="MobiDB-lite"/>
    </source>
</evidence>
<dbReference type="RefSeq" id="WP_338778082.1">
    <property type="nucleotide sequence ID" value="NZ_CP147407.1"/>
</dbReference>
<evidence type="ECO:0000313" key="3">
    <source>
        <dbReference type="EMBL" id="WXB96203.1"/>
    </source>
</evidence>
<keyword evidence="2" id="KW-1133">Transmembrane helix</keyword>
<organism evidence="3 4">
    <name type="scientific">Metabacillus sediminis</name>
    <dbReference type="NCBI Taxonomy" id="3117746"/>
    <lineage>
        <taxon>Bacteria</taxon>
        <taxon>Bacillati</taxon>
        <taxon>Bacillota</taxon>
        <taxon>Bacilli</taxon>
        <taxon>Bacillales</taxon>
        <taxon>Bacillaceae</taxon>
        <taxon>Metabacillus</taxon>
    </lineage>
</organism>
<evidence type="ECO:0000313" key="4">
    <source>
        <dbReference type="Proteomes" id="UP001377337"/>
    </source>
</evidence>
<gene>
    <name evidence="3" type="ORF">WCV65_16930</name>
</gene>
<dbReference type="EMBL" id="CP147407">
    <property type="protein sequence ID" value="WXB96203.1"/>
    <property type="molecule type" value="Genomic_DNA"/>
</dbReference>
<name>A0ABZ2NEP6_9BACI</name>
<keyword evidence="2" id="KW-0812">Transmembrane</keyword>
<dbReference type="Proteomes" id="UP001377337">
    <property type="component" value="Chromosome"/>
</dbReference>
<proteinExistence type="predicted"/>
<keyword evidence="2" id="KW-0472">Membrane</keyword>
<protein>
    <submittedName>
        <fullName evidence="3">Uncharacterized protein</fullName>
    </submittedName>
</protein>
<reference evidence="3 4" key="1">
    <citation type="submission" date="2024-02" db="EMBL/GenBank/DDBJ databases">
        <title>Seven novel Bacillus-like species.</title>
        <authorList>
            <person name="Liu G."/>
        </authorList>
    </citation>
    <scope>NUCLEOTIDE SEQUENCE [LARGE SCALE GENOMIC DNA]</scope>
    <source>
        <strain evidence="3 4">FJAT-52054</strain>
    </source>
</reference>
<feature type="compositionally biased region" description="Low complexity" evidence="1">
    <location>
        <begin position="71"/>
        <end position="81"/>
    </location>
</feature>
<keyword evidence="4" id="KW-1185">Reference proteome</keyword>
<feature type="region of interest" description="Disordered" evidence="1">
    <location>
        <begin position="71"/>
        <end position="98"/>
    </location>
</feature>
<sequence>MDEQTFEERLRQLGHSYDGMPDRTSAQEITKNILQREGKKRRLRLSMPAAASIAGIILIGGLLSFQLFKGPESSPGEGKPGILSQEQDPPSTEKIKEKSEEARALYNERLKKLKEKLRNEDAELYPFVQEANQSIKKFSLRPFANEKELQNQSEQLQEKVKMHVSSIDEQMDMLQEKAKQGETISDDDLLLLLAKQDQMYDRYNEKWENSADLIAPDFESFKTVIASMNDGTFENEKLKPVVEEIRGAGYRFFDAGEGMINIQPDYGWPKQKLGGRISASYSEWADFNLNKPYMADNTIIDDIKAGERLVEMEEFALSNPNFTRMDKVKTAYRDLFQNYVSKGFFDPNRKAPSQEFEESLLNLKRKFPDSDTFKEIALLHQKYKDGKLDKQESYAIPPSMQPAVPEFSQPVILFPLTEQMSGMYKDLQASKDPVALIAETGYKGNMNTEQITVLRIYLYAMLKKDYETAYILTDTKKSKSEFIQEAQKAKADFLSLNTKAKYLKVNASDGEEGITALELYSLEGIEQTFYLKTGGGGLSSRVQIGRQE</sequence>
<accession>A0ABZ2NEP6</accession>
<feature type="transmembrane region" description="Helical" evidence="2">
    <location>
        <begin position="45"/>
        <end position="68"/>
    </location>
</feature>